<comment type="catalytic activity">
    <reaction evidence="5">
        <text>L-threonyl-[protein] + ATP = O-phospho-L-threonyl-[protein] + ADP + H(+)</text>
        <dbReference type="Rhea" id="RHEA:46608"/>
        <dbReference type="Rhea" id="RHEA-COMP:11060"/>
        <dbReference type="Rhea" id="RHEA-COMP:11605"/>
        <dbReference type="ChEBI" id="CHEBI:15378"/>
        <dbReference type="ChEBI" id="CHEBI:30013"/>
        <dbReference type="ChEBI" id="CHEBI:30616"/>
        <dbReference type="ChEBI" id="CHEBI:61977"/>
        <dbReference type="ChEBI" id="CHEBI:456216"/>
        <dbReference type="EC" id="2.7.11.1"/>
    </reaction>
</comment>
<organism evidence="9 10">
    <name type="scientific">Vitis vinifera</name>
    <name type="common">Grape</name>
    <dbReference type="NCBI Taxonomy" id="29760"/>
    <lineage>
        <taxon>Eukaryota</taxon>
        <taxon>Viridiplantae</taxon>
        <taxon>Streptophyta</taxon>
        <taxon>Embryophyta</taxon>
        <taxon>Tracheophyta</taxon>
        <taxon>Spermatophyta</taxon>
        <taxon>Magnoliopsida</taxon>
        <taxon>eudicotyledons</taxon>
        <taxon>Gunneridae</taxon>
        <taxon>Pentapetalae</taxon>
        <taxon>rosids</taxon>
        <taxon>Vitales</taxon>
        <taxon>Vitaceae</taxon>
        <taxon>Viteae</taxon>
        <taxon>Vitis</taxon>
    </lineage>
</organism>
<dbReference type="InterPro" id="IPR036047">
    <property type="entry name" value="F-box-like_dom_sf"/>
</dbReference>
<accession>A0ABY9DFK2</accession>
<evidence type="ECO:0000256" key="3">
    <source>
        <dbReference type="ARBA" id="ARBA00022729"/>
    </source>
</evidence>
<name>A0ABY9DFK2_VITVI</name>
<evidence type="ECO:0000256" key="1">
    <source>
        <dbReference type="ARBA" id="ARBA00004167"/>
    </source>
</evidence>
<dbReference type="InterPro" id="IPR025287">
    <property type="entry name" value="WAK_GUB"/>
</dbReference>
<gene>
    <name evidence="9" type="ORF">VitviT2T_023768</name>
</gene>
<dbReference type="PANTHER" id="PTHR47149">
    <property type="entry name" value="F-BOX PROTEIN RMF"/>
    <property type="match status" value="1"/>
</dbReference>
<protein>
    <recommendedName>
        <fullName evidence="2">non-specific serine/threonine protein kinase</fullName>
        <ecNumber evidence="2">2.7.11.1</ecNumber>
    </recommendedName>
</protein>
<dbReference type="Pfam" id="PF13947">
    <property type="entry name" value="GUB_WAK_bind"/>
    <property type="match status" value="1"/>
</dbReference>
<evidence type="ECO:0000256" key="5">
    <source>
        <dbReference type="ARBA" id="ARBA00047899"/>
    </source>
</evidence>
<feature type="domain" description="Wall-associated receptor kinase C-terminal" evidence="8">
    <location>
        <begin position="410"/>
        <end position="488"/>
    </location>
</feature>
<evidence type="ECO:0000256" key="2">
    <source>
        <dbReference type="ARBA" id="ARBA00012513"/>
    </source>
</evidence>
<dbReference type="EMBL" id="CP126662">
    <property type="protein sequence ID" value="WKA05829.1"/>
    <property type="molecule type" value="Genomic_DNA"/>
</dbReference>
<evidence type="ECO:0000313" key="10">
    <source>
        <dbReference type="Proteomes" id="UP001227230"/>
    </source>
</evidence>
<feature type="domain" description="Wall-associated receptor kinase galacturonan-binding" evidence="7">
    <location>
        <begin position="296"/>
        <end position="358"/>
    </location>
</feature>
<dbReference type="SUPFAM" id="SSF81383">
    <property type="entry name" value="F-box domain"/>
    <property type="match status" value="1"/>
</dbReference>
<keyword evidence="4" id="KW-0325">Glycoprotein</keyword>
<evidence type="ECO:0000313" key="9">
    <source>
        <dbReference type="EMBL" id="WKA05829.1"/>
    </source>
</evidence>
<keyword evidence="10" id="KW-1185">Reference proteome</keyword>
<evidence type="ECO:0000256" key="6">
    <source>
        <dbReference type="ARBA" id="ARBA00048679"/>
    </source>
</evidence>
<evidence type="ECO:0000259" key="7">
    <source>
        <dbReference type="Pfam" id="PF13947"/>
    </source>
</evidence>
<dbReference type="InterPro" id="IPR032872">
    <property type="entry name" value="WAK_assoc_C"/>
</dbReference>
<sequence length="494" mass="55382">MGKRMRREKSICCCNSPLAGFSWYEEDIWTEIAKHLDGKSLVMLGTKNKWFHCLIMEDSIWKFACLRDLQLPEPQHTFLNWIKLYASAFDGSHSFMFRQREKHIDWMRIGAFFLDSPISLLAEKLSCPLKIPQGENLGKTLESCGFCILNNIKTGIWIADLQLVRCPVCDLNTCDGTMQTLDARHIELFLSEGYRDGSWEYRIIGSHDIKKHADGASAGIFDIKHLNDSSTSEIFNLKSWVGKPNDWQPKAMITLHAVAINTNLQENEGLHVKYQAMKAGPDGEVVSLRISQQLLCGSNGCTIGFPFHLVGQQHQNCGYPGFNLSCGSPDITVLRLPYWGEFFVRGINYITQEIQLYDPDNCLPKRLLAFDITGSPFMAEYYLNYTFLICPSELTRFRFTAIDCLSNSTSSVLATSSMSLVSKMSSCQILTTLAVPVSWHVQNDEDFSSDLNSDLQLTWDVPSCGDCEVQGGSCGFQNSSSLEVGCFSTPGTGT</sequence>
<keyword evidence="3" id="KW-0732">Signal</keyword>
<reference evidence="9 10" key="1">
    <citation type="journal article" date="2023" name="Hortic Res">
        <title>The complete reference genome for grapevine (Vitis vinifera L.) genetics and breeding.</title>
        <authorList>
            <person name="Shi X."/>
            <person name="Cao S."/>
            <person name="Wang X."/>
            <person name="Huang S."/>
            <person name="Wang Y."/>
            <person name="Liu Z."/>
            <person name="Liu W."/>
            <person name="Leng X."/>
            <person name="Peng Y."/>
            <person name="Wang N."/>
            <person name="Wang Y."/>
            <person name="Ma Z."/>
            <person name="Xu X."/>
            <person name="Zhang F."/>
            <person name="Xue H."/>
            <person name="Zhong H."/>
            <person name="Wang Y."/>
            <person name="Zhang K."/>
            <person name="Velt A."/>
            <person name="Avia K."/>
            <person name="Holtgrawe D."/>
            <person name="Grimplet J."/>
            <person name="Matus J.T."/>
            <person name="Ware D."/>
            <person name="Wu X."/>
            <person name="Wang H."/>
            <person name="Liu C."/>
            <person name="Fang Y."/>
            <person name="Rustenholz C."/>
            <person name="Cheng Z."/>
            <person name="Xiao H."/>
            <person name="Zhou Y."/>
        </authorList>
    </citation>
    <scope>NUCLEOTIDE SEQUENCE [LARGE SCALE GENOMIC DNA]</scope>
    <source>
        <strain evidence="10">cv. Pinot noir / PN40024</strain>
        <tissue evidence="9">Leaf</tissue>
    </source>
</reference>
<dbReference type="Pfam" id="PF14380">
    <property type="entry name" value="WAK_assoc"/>
    <property type="match status" value="1"/>
</dbReference>
<proteinExistence type="predicted"/>
<dbReference type="Proteomes" id="UP001227230">
    <property type="component" value="Chromosome 15"/>
</dbReference>
<dbReference type="EC" id="2.7.11.1" evidence="2"/>
<dbReference type="PANTHER" id="PTHR47149:SF1">
    <property type="entry name" value="F-BOX PROTEIN RMF"/>
    <property type="match status" value="1"/>
</dbReference>
<comment type="subcellular location">
    <subcellularLocation>
        <location evidence="1">Membrane</location>
        <topology evidence="1">Single-pass membrane protein</topology>
    </subcellularLocation>
</comment>
<comment type="catalytic activity">
    <reaction evidence="6">
        <text>L-seryl-[protein] + ATP = O-phospho-L-seryl-[protein] + ADP + H(+)</text>
        <dbReference type="Rhea" id="RHEA:17989"/>
        <dbReference type="Rhea" id="RHEA-COMP:9863"/>
        <dbReference type="Rhea" id="RHEA-COMP:11604"/>
        <dbReference type="ChEBI" id="CHEBI:15378"/>
        <dbReference type="ChEBI" id="CHEBI:29999"/>
        <dbReference type="ChEBI" id="CHEBI:30616"/>
        <dbReference type="ChEBI" id="CHEBI:83421"/>
        <dbReference type="ChEBI" id="CHEBI:456216"/>
        <dbReference type="EC" id="2.7.11.1"/>
    </reaction>
</comment>
<evidence type="ECO:0000259" key="8">
    <source>
        <dbReference type="Pfam" id="PF14380"/>
    </source>
</evidence>
<evidence type="ECO:0000256" key="4">
    <source>
        <dbReference type="ARBA" id="ARBA00023180"/>
    </source>
</evidence>